<organism evidence="3">
    <name type="scientific">Amphimedon queenslandica</name>
    <name type="common">Sponge</name>
    <dbReference type="NCBI Taxonomy" id="400682"/>
    <lineage>
        <taxon>Eukaryota</taxon>
        <taxon>Metazoa</taxon>
        <taxon>Porifera</taxon>
        <taxon>Demospongiae</taxon>
        <taxon>Heteroscleromorpha</taxon>
        <taxon>Haplosclerida</taxon>
        <taxon>Niphatidae</taxon>
        <taxon>Amphimedon</taxon>
    </lineage>
</organism>
<evidence type="ECO:0000259" key="2">
    <source>
        <dbReference type="PROSITE" id="PS50017"/>
    </source>
</evidence>
<sequence length="377" mass="43247">MKTEVDCKVVNYYFMPCALKPADVGEKSDVSVSIPPLFICFECGYTPVGVFCCLVVYLLDQKADQVLKWKLAGNNNRNRITFKVGQYYDTVMLISRATYLEVWVQHMKGSMLSTSDFCDEILSSLHKGLDTVIQSLHYTYKSRHMFGVACTACATSMNHPAVIEFNEELAMCSISDNIMHIDKENLLWSKKIVMLNNKSQVSNSLHTLTTNTHHFSAIDDETNRKRKRNEDDSTTGKRFKMSDNDRTTELVRNEQQKSDISLYCEPAMHNDVQHEIIQEHLNCTLSIKDLDVVFGLLSNSFNRWKPLGLKLGISYITLDNIKSEEEKVQDRLMEMLAAWLKKKDKAANPTWKKLIDSLKEIEENSLAEEIERKITSQ</sequence>
<dbReference type="EnsemblMetazoa" id="Aqu2.1.02277_001">
    <property type="protein sequence ID" value="Aqu2.1.02277_001"/>
    <property type="gene ID" value="Aqu2.1.02277"/>
</dbReference>
<dbReference type="EnsemblMetazoa" id="XM_020008130.1">
    <property type="protein sequence ID" value="XP_019863689.1"/>
    <property type="gene ID" value="LOC109592754"/>
</dbReference>
<evidence type="ECO:0000313" key="4">
    <source>
        <dbReference type="Proteomes" id="UP000007879"/>
    </source>
</evidence>
<keyword evidence="4" id="KW-1185">Reference proteome</keyword>
<gene>
    <name evidence="3" type="primary">109592754</name>
</gene>
<dbReference type="Gene3D" id="1.10.533.10">
    <property type="entry name" value="Death Domain, Fas"/>
    <property type="match status" value="1"/>
</dbReference>
<dbReference type="KEGG" id="aqu:109592754"/>
<dbReference type="InterPro" id="IPR000488">
    <property type="entry name" value="Death_dom"/>
</dbReference>
<dbReference type="OrthoDB" id="676979at2759"/>
<dbReference type="Pfam" id="PF00531">
    <property type="entry name" value="Death"/>
    <property type="match status" value="1"/>
</dbReference>
<dbReference type="PROSITE" id="PS50017">
    <property type="entry name" value="DEATH_DOMAIN"/>
    <property type="match status" value="1"/>
</dbReference>
<dbReference type="SUPFAM" id="SSF47986">
    <property type="entry name" value="DEATH domain"/>
    <property type="match status" value="1"/>
</dbReference>
<reference evidence="4" key="1">
    <citation type="journal article" date="2010" name="Nature">
        <title>The Amphimedon queenslandica genome and the evolution of animal complexity.</title>
        <authorList>
            <person name="Srivastava M."/>
            <person name="Simakov O."/>
            <person name="Chapman J."/>
            <person name="Fahey B."/>
            <person name="Gauthier M.E."/>
            <person name="Mitros T."/>
            <person name="Richards G.S."/>
            <person name="Conaco C."/>
            <person name="Dacre M."/>
            <person name="Hellsten U."/>
            <person name="Larroux C."/>
            <person name="Putnam N.H."/>
            <person name="Stanke M."/>
            <person name="Adamska M."/>
            <person name="Darling A."/>
            <person name="Degnan S.M."/>
            <person name="Oakley T.H."/>
            <person name="Plachetzki D.C."/>
            <person name="Zhai Y."/>
            <person name="Adamski M."/>
            <person name="Calcino A."/>
            <person name="Cummins S.F."/>
            <person name="Goodstein D.M."/>
            <person name="Harris C."/>
            <person name="Jackson D.J."/>
            <person name="Leys S.P."/>
            <person name="Shu S."/>
            <person name="Woodcroft B.J."/>
            <person name="Vervoort M."/>
            <person name="Kosik K.S."/>
            <person name="Manning G."/>
            <person name="Degnan B.M."/>
            <person name="Rokhsar D.S."/>
        </authorList>
    </citation>
    <scope>NUCLEOTIDE SEQUENCE [LARGE SCALE GENOMIC DNA]</scope>
</reference>
<evidence type="ECO:0000256" key="1">
    <source>
        <dbReference type="SAM" id="MobiDB-lite"/>
    </source>
</evidence>
<dbReference type="AlphaFoldDB" id="A0A1X7SJJ0"/>
<dbReference type="CDD" id="cd01670">
    <property type="entry name" value="Death"/>
    <property type="match status" value="1"/>
</dbReference>
<dbReference type="Proteomes" id="UP000007879">
    <property type="component" value="Unassembled WGS sequence"/>
</dbReference>
<feature type="compositionally biased region" description="Basic and acidic residues" evidence="1">
    <location>
        <begin position="228"/>
        <end position="247"/>
    </location>
</feature>
<dbReference type="InterPro" id="IPR011029">
    <property type="entry name" value="DEATH-like_dom_sf"/>
</dbReference>
<protein>
    <recommendedName>
        <fullName evidence="2">Death domain-containing protein</fullName>
    </recommendedName>
</protein>
<feature type="domain" description="Death" evidence="2">
    <location>
        <begin position="303"/>
        <end position="374"/>
    </location>
</feature>
<accession>A0A1X7SJJ0</accession>
<name>A0A1X7SJJ0_AMPQE</name>
<dbReference type="SMART" id="SM00005">
    <property type="entry name" value="DEATH"/>
    <property type="match status" value="1"/>
</dbReference>
<dbReference type="InParanoid" id="A0A1X7SJJ0"/>
<dbReference type="GO" id="GO:0007165">
    <property type="term" value="P:signal transduction"/>
    <property type="evidence" value="ECO:0007669"/>
    <property type="project" value="InterPro"/>
</dbReference>
<proteinExistence type="predicted"/>
<feature type="region of interest" description="Disordered" evidence="1">
    <location>
        <begin position="216"/>
        <end position="247"/>
    </location>
</feature>
<reference evidence="3" key="2">
    <citation type="submission" date="2017-05" db="UniProtKB">
        <authorList>
            <consortium name="EnsemblMetazoa"/>
        </authorList>
    </citation>
    <scope>IDENTIFICATION</scope>
</reference>
<evidence type="ECO:0000313" key="3">
    <source>
        <dbReference type="EnsemblMetazoa" id="Aqu2.1.02277_001"/>
    </source>
</evidence>